<sequence length="377" mass="41360">MSSKTLKQNIVDILDELACQRRSLSRRSEMLDSLEQLLARICAPAATNDLNEFIKLQENFECNVASRLMYHITALSPLLQQAVNTMNNNSGSDEEASSICRVITQSLQVVQGLALLHSPSKQYLGKRWCIELFVDLLSIARHLSPLPLANSTQINTNTNTRSTCAPSLASTTIDTLLCILVDSPSTLRIFEQVDGIEVVVKTLKRAGVARDIRIKCLEFLYFYLIDETEGVPCLKLLPDPSRSPSPERTTTASVSPLVPRTPRKPASRLALLRKELDFVPVTPKKVQVSKLGIGTPYSGSHHHPRDREGGGENTPVLRTSPTKAARMGEQLGVANGNTGEIERRRSTQEKKEILGSLLGNVDTLVEGVAKSGIWGLG</sequence>
<comment type="caution">
    <text evidence="2">The sequence shown here is derived from an EMBL/GenBank/DDBJ whole genome shotgun (WGS) entry which is preliminary data.</text>
</comment>
<accession>A0AAV5A393</accession>
<proteinExistence type="predicted"/>
<dbReference type="Pfam" id="PF08045">
    <property type="entry name" value="CDC14"/>
    <property type="match status" value="1"/>
</dbReference>
<dbReference type="InterPro" id="IPR012535">
    <property type="entry name" value="Cell_div_Cdc14"/>
</dbReference>
<feature type="region of interest" description="Disordered" evidence="1">
    <location>
        <begin position="292"/>
        <end position="347"/>
    </location>
</feature>
<dbReference type="Proteomes" id="UP001050691">
    <property type="component" value="Unassembled WGS sequence"/>
</dbReference>
<dbReference type="EMBL" id="BPWL01000002">
    <property type="protein sequence ID" value="GJJ07224.1"/>
    <property type="molecule type" value="Genomic_DNA"/>
</dbReference>
<gene>
    <name evidence="2" type="ORF">Clacol_001424</name>
</gene>
<feature type="compositionally biased region" description="Polar residues" evidence="1">
    <location>
        <begin position="242"/>
        <end position="254"/>
    </location>
</feature>
<feature type="region of interest" description="Disordered" evidence="1">
    <location>
        <begin position="238"/>
        <end position="262"/>
    </location>
</feature>
<evidence type="ECO:0008006" key="4">
    <source>
        <dbReference type="Google" id="ProtNLM"/>
    </source>
</evidence>
<evidence type="ECO:0000313" key="2">
    <source>
        <dbReference type="EMBL" id="GJJ07224.1"/>
    </source>
</evidence>
<dbReference type="AlphaFoldDB" id="A0AAV5A393"/>
<dbReference type="PANTHER" id="PTHR34065">
    <property type="entry name" value="CELL DIVISION CONTROL PROTEIN 14"/>
    <property type="match status" value="1"/>
</dbReference>
<name>A0AAV5A393_9AGAM</name>
<dbReference type="PANTHER" id="PTHR34065:SF1">
    <property type="entry name" value="CELL DIVISION CONTROL PROTEIN 14"/>
    <property type="match status" value="1"/>
</dbReference>
<reference evidence="2" key="1">
    <citation type="submission" date="2021-10" db="EMBL/GenBank/DDBJ databases">
        <title>De novo Genome Assembly of Clathrus columnatus (Basidiomycota, Fungi) Using Illumina and Nanopore Sequence Data.</title>
        <authorList>
            <person name="Ogiso-Tanaka E."/>
            <person name="Itagaki H."/>
            <person name="Hosoya T."/>
            <person name="Hosaka K."/>
        </authorList>
    </citation>
    <scope>NUCLEOTIDE SEQUENCE</scope>
    <source>
        <strain evidence="2">MO-923</strain>
    </source>
</reference>
<protein>
    <recommendedName>
        <fullName evidence="4">Cell division control protein 14</fullName>
    </recommendedName>
</protein>
<evidence type="ECO:0000313" key="3">
    <source>
        <dbReference type="Proteomes" id="UP001050691"/>
    </source>
</evidence>
<evidence type="ECO:0000256" key="1">
    <source>
        <dbReference type="SAM" id="MobiDB-lite"/>
    </source>
</evidence>
<keyword evidence="3" id="KW-1185">Reference proteome</keyword>
<organism evidence="2 3">
    <name type="scientific">Clathrus columnatus</name>
    <dbReference type="NCBI Taxonomy" id="1419009"/>
    <lineage>
        <taxon>Eukaryota</taxon>
        <taxon>Fungi</taxon>
        <taxon>Dikarya</taxon>
        <taxon>Basidiomycota</taxon>
        <taxon>Agaricomycotina</taxon>
        <taxon>Agaricomycetes</taxon>
        <taxon>Phallomycetidae</taxon>
        <taxon>Phallales</taxon>
        <taxon>Clathraceae</taxon>
        <taxon>Clathrus</taxon>
    </lineage>
</organism>